<sequence length="91" mass="10794">MLSNIPFFPKFFTNILSLAFLRRLSLNKSIFLNRSNSARKSDLDRLVYSHHFCNHSSCSFYSCFRLKPICAESVVFVALYTFFISMFFRRE</sequence>
<keyword evidence="1" id="KW-1133">Transmembrane helix</keyword>
<dbReference type="EMBL" id="PSQE01000004">
    <property type="protein sequence ID" value="RHN63392.1"/>
    <property type="molecule type" value="Genomic_DNA"/>
</dbReference>
<dbReference type="Proteomes" id="UP000265566">
    <property type="component" value="Chromosome 4"/>
</dbReference>
<dbReference type="AlphaFoldDB" id="A0A396ICV2"/>
<evidence type="ECO:0000256" key="1">
    <source>
        <dbReference type="SAM" id="Phobius"/>
    </source>
</evidence>
<comment type="caution">
    <text evidence="2">The sequence shown here is derived from an EMBL/GenBank/DDBJ whole genome shotgun (WGS) entry which is preliminary data.</text>
</comment>
<dbReference type="Gramene" id="rna26086">
    <property type="protein sequence ID" value="RHN63392.1"/>
    <property type="gene ID" value="gene26086"/>
</dbReference>
<gene>
    <name evidence="2" type="ORF">MtrunA17_Chr4g0057781</name>
</gene>
<accession>A0A396ICV2</accession>
<reference evidence="2" key="1">
    <citation type="journal article" date="2018" name="Nat. Plants">
        <title>Whole-genome landscape of Medicago truncatula symbiotic genes.</title>
        <authorList>
            <person name="Pecrix Y."/>
            <person name="Gamas P."/>
            <person name="Carrere S."/>
        </authorList>
    </citation>
    <scope>NUCLEOTIDE SEQUENCE</scope>
    <source>
        <tissue evidence="2">Leaves</tissue>
    </source>
</reference>
<feature type="transmembrane region" description="Helical" evidence="1">
    <location>
        <begin position="69"/>
        <end position="88"/>
    </location>
</feature>
<name>A0A396ICV2_MEDTR</name>
<evidence type="ECO:0008006" key="3">
    <source>
        <dbReference type="Google" id="ProtNLM"/>
    </source>
</evidence>
<protein>
    <recommendedName>
        <fullName evidence="3">Transmembrane protein</fullName>
    </recommendedName>
</protein>
<proteinExistence type="predicted"/>
<organism evidence="2">
    <name type="scientific">Medicago truncatula</name>
    <name type="common">Barrel medic</name>
    <name type="synonym">Medicago tribuloides</name>
    <dbReference type="NCBI Taxonomy" id="3880"/>
    <lineage>
        <taxon>Eukaryota</taxon>
        <taxon>Viridiplantae</taxon>
        <taxon>Streptophyta</taxon>
        <taxon>Embryophyta</taxon>
        <taxon>Tracheophyta</taxon>
        <taxon>Spermatophyta</taxon>
        <taxon>Magnoliopsida</taxon>
        <taxon>eudicotyledons</taxon>
        <taxon>Gunneridae</taxon>
        <taxon>Pentapetalae</taxon>
        <taxon>rosids</taxon>
        <taxon>fabids</taxon>
        <taxon>Fabales</taxon>
        <taxon>Fabaceae</taxon>
        <taxon>Papilionoideae</taxon>
        <taxon>50 kb inversion clade</taxon>
        <taxon>NPAAA clade</taxon>
        <taxon>Hologalegina</taxon>
        <taxon>IRL clade</taxon>
        <taxon>Trifolieae</taxon>
        <taxon>Medicago</taxon>
    </lineage>
</organism>
<evidence type="ECO:0000313" key="2">
    <source>
        <dbReference type="EMBL" id="RHN63392.1"/>
    </source>
</evidence>
<keyword evidence="1" id="KW-0812">Transmembrane</keyword>
<keyword evidence="1" id="KW-0472">Membrane</keyword>